<dbReference type="AlphaFoldDB" id="A0A1E1WUF0"/>
<reference evidence="2" key="1">
    <citation type="submission" date="2015-09" db="EMBL/GenBank/DDBJ databases">
        <title>De novo assembly of Pectinophora gossypiella (Pink Bollworm) gut transcriptome.</title>
        <authorList>
            <person name="Tassone E.E."/>
        </authorList>
    </citation>
    <scope>NUCLEOTIDE SEQUENCE</scope>
</reference>
<feature type="region of interest" description="Disordered" evidence="1">
    <location>
        <begin position="38"/>
        <end position="84"/>
    </location>
</feature>
<protein>
    <submittedName>
        <fullName evidence="2">Uncharacterized protein</fullName>
    </submittedName>
</protein>
<dbReference type="EMBL" id="GDQN01000633">
    <property type="protein sequence ID" value="JAT90421.1"/>
    <property type="molecule type" value="Transcribed_RNA"/>
</dbReference>
<feature type="non-terminal residue" evidence="2">
    <location>
        <position position="147"/>
    </location>
</feature>
<accession>A0A1E1WUF0</accession>
<sequence>DASTASDASARGLPSDPSDCDSVPLNFNRTKFVLDVKSHLAPPRDPNGDDCSSDVRPDGGVVPDEVDATPRSSFEPSVPDDEPVDTVIEIETPNGFDTNGRGFDLKDCNRIVYDGLPARFVSISEEVDWVPSAAEASASPQCTDSSS</sequence>
<proteinExistence type="predicted"/>
<organism evidence="2">
    <name type="scientific">Pectinophora gossypiella</name>
    <name type="common">Cotton pink bollworm</name>
    <name type="synonym">Depressaria gossypiella</name>
    <dbReference type="NCBI Taxonomy" id="13191"/>
    <lineage>
        <taxon>Eukaryota</taxon>
        <taxon>Metazoa</taxon>
        <taxon>Ecdysozoa</taxon>
        <taxon>Arthropoda</taxon>
        <taxon>Hexapoda</taxon>
        <taxon>Insecta</taxon>
        <taxon>Pterygota</taxon>
        <taxon>Neoptera</taxon>
        <taxon>Endopterygota</taxon>
        <taxon>Lepidoptera</taxon>
        <taxon>Glossata</taxon>
        <taxon>Ditrysia</taxon>
        <taxon>Gelechioidea</taxon>
        <taxon>Gelechiidae</taxon>
        <taxon>Apatetrinae</taxon>
        <taxon>Pectinophora</taxon>
    </lineage>
</organism>
<feature type="region of interest" description="Disordered" evidence="1">
    <location>
        <begin position="1"/>
        <end position="24"/>
    </location>
</feature>
<evidence type="ECO:0000256" key="1">
    <source>
        <dbReference type="SAM" id="MobiDB-lite"/>
    </source>
</evidence>
<gene>
    <name evidence="2" type="ORF">g.16850</name>
</gene>
<feature type="non-terminal residue" evidence="2">
    <location>
        <position position="1"/>
    </location>
</feature>
<evidence type="ECO:0000313" key="2">
    <source>
        <dbReference type="EMBL" id="JAT90421.1"/>
    </source>
</evidence>
<name>A0A1E1WUF0_PECGO</name>